<sequence length="228" mass="25745">MLLRDLDYVRARAQGLPAIPGEYVEVIDSTKDGINPWTWASSLRPILLARGLRFERLDKKQREMALGQAAEAWAAIKGRVRFESVADRNPQLLAEFRKNLTRFEFDLHLCSPSSFDVAEWQCSKCGHVWETMIRNRALSGSGCHACHRQGINNNNVSRSMAPPGESLADLFPDIAARFIRCLKDQTRTPENLRIKSNLKCEWSCHTGQHTFTAPVFAVSSGAKRRCCN</sequence>
<feature type="domain" description="Treble clef zinc finger" evidence="1">
    <location>
        <begin position="94"/>
        <end position="148"/>
    </location>
</feature>
<dbReference type="InterPro" id="IPR025487">
    <property type="entry name" value="DUF4379"/>
</dbReference>
<dbReference type="PANTHER" id="PTHR37317:SF1">
    <property type="entry name" value="ZINC-RIBBON DOMAIN-CONTAINING PROTEIN-RELATED"/>
    <property type="match status" value="1"/>
</dbReference>
<comment type="caution">
    <text evidence="2">The sequence shown here is derived from an EMBL/GenBank/DDBJ whole genome shotgun (WGS) entry which is preliminary data.</text>
</comment>
<gene>
    <name evidence="2" type="ORF">DVZ84_14350</name>
</gene>
<evidence type="ECO:0000313" key="3">
    <source>
        <dbReference type="Proteomes" id="UP000253742"/>
    </source>
</evidence>
<dbReference type="Proteomes" id="UP000253742">
    <property type="component" value="Unassembled WGS sequence"/>
</dbReference>
<dbReference type="AlphaFoldDB" id="A0A369VDK2"/>
<protein>
    <recommendedName>
        <fullName evidence="1">Treble clef zinc finger domain-containing protein</fullName>
    </recommendedName>
</protein>
<dbReference type="PANTHER" id="PTHR37317">
    <property type="entry name" value="BLR8090 PROTEIN"/>
    <property type="match status" value="1"/>
</dbReference>
<dbReference type="EMBL" id="QQBH01000007">
    <property type="protein sequence ID" value="RDD88609.1"/>
    <property type="molecule type" value="Genomic_DNA"/>
</dbReference>
<name>A0A369VDK2_9ACTN</name>
<reference evidence="2 3" key="1">
    <citation type="submission" date="2018-07" db="EMBL/GenBank/DDBJ databases">
        <title>Genome guided investigation of antibiotics producing actinomycetales strain isolated from a Macau mangrove ecosystem.</title>
        <authorList>
            <person name="Hu D."/>
        </authorList>
    </citation>
    <scope>NUCLEOTIDE SEQUENCE [LARGE SCALE GENOMIC DNA]</scope>
    <source>
        <strain evidence="2 3">2297</strain>
    </source>
</reference>
<evidence type="ECO:0000259" key="1">
    <source>
        <dbReference type="Pfam" id="PF14311"/>
    </source>
</evidence>
<evidence type="ECO:0000313" key="2">
    <source>
        <dbReference type="EMBL" id="RDD88609.1"/>
    </source>
</evidence>
<dbReference type="Pfam" id="PF14311">
    <property type="entry name" value="DUF4379"/>
    <property type="match status" value="1"/>
</dbReference>
<organism evidence="2 3">
    <name type="scientific">Streptomyces parvulus</name>
    <dbReference type="NCBI Taxonomy" id="146923"/>
    <lineage>
        <taxon>Bacteria</taxon>
        <taxon>Bacillati</taxon>
        <taxon>Actinomycetota</taxon>
        <taxon>Actinomycetes</taxon>
        <taxon>Kitasatosporales</taxon>
        <taxon>Streptomycetaceae</taxon>
        <taxon>Streptomyces</taxon>
    </lineage>
</organism>
<accession>A0A369VDK2</accession>
<proteinExistence type="predicted"/>